<protein>
    <submittedName>
        <fullName evidence="3">Cell division protein</fullName>
    </submittedName>
</protein>
<dbReference type="EMBL" id="KT625313">
    <property type="protein sequence ID" value="ALO21620.1"/>
    <property type="molecule type" value="Genomic_DNA"/>
</dbReference>
<name>A0A0S2ID11_9CHLO</name>
<dbReference type="PANTHER" id="PTHR23077">
    <property type="entry name" value="AAA-FAMILY ATPASE"/>
    <property type="match status" value="1"/>
</dbReference>
<keyword evidence="3" id="KW-0934">Plastid</keyword>
<geneLocation type="chloroplast" evidence="3"/>
<feature type="region of interest" description="Disordered" evidence="1">
    <location>
        <begin position="1"/>
        <end position="62"/>
    </location>
</feature>
<feature type="region of interest" description="Disordered" evidence="1">
    <location>
        <begin position="381"/>
        <end position="441"/>
    </location>
</feature>
<keyword evidence="3" id="KW-0132">Cell division</keyword>
<feature type="non-terminal residue" evidence="3">
    <location>
        <position position="1449"/>
    </location>
</feature>
<dbReference type="SUPFAM" id="SSF52540">
    <property type="entry name" value="P-loop containing nucleoside triphosphate hydrolases"/>
    <property type="match status" value="1"/>
</dbReference>
<feature type="region of interest" description="Disordered" evidence="1">
    <location>
        <begin position="1184"/>
        <end position="1241"/>
    </location>
</feature>
<feature type="compositionally biased region" description="Basic residues" evidence="1">
    <location>
        <begin position="1439"/>
        <end position="1449"/>
    </location>
</feature>
<proteinExistence type="predicted"/>
<dbReference type="InterPro" id="IPR050168">
    <property type="entry name" value="AAA_ATPase_domain"/>
</dbReference>
<accession>A0A0S2ID11</accession>
<evidence type="ECO:0000259" key="2">
    <source>
        <dbReference type="Pfam" id="PF00004"/>
    </source>
</evidence>
<feature type="region of interest" description="Disordered" evidence="1">
    <location>
        <begin position="774"/>
        <end position="800"/>
    </location>
</feature>
<feature type="compositionally biased region" description="Polar residues" evidence="1">
    <location>
        <begin position="1225"/>
        <end position="1235"/>
    </location>
</feature>
<dbReference type="Gene3D" id="3.40.50.300">
    <property type="entry name" value="P-loop containing nucleotide triphosphate hydrolases"/>
    <property type="match status" value="2"/>
</dbReference>
<reference evidence="3" key="1">
    <citation type="journal article" date="2015" name="BMC Evol. Biol.">
        <title>Chloroplast phylogenomic analysis of chlorophyte green algae identifies a novel lineage sister to the Sphaeropleales (Chlorophyceae).</title>
        <authorList>
            <person name="Lemieux C."/>
            <person name="Vincent A.T."/>
            <person name="Labarre A."/>
            <person name="Otis C."/>
            <person name="Turmel M."/>
        </authorList>
    </citation>
    <scope>NUCLEOTIDE SEQUENCE</scope>
</reference>
<dbReference type="InterPro" id="IPR003959">
    <property type="entry name" value="ATPase_AAA_core"/>
</dbReference>
<dbReference type="GO" id="GO:0005524">
    <property type="term" value="F:ATP binding"/>
    <property type="evidence" value="ECO:0007669"/>
    <property type="project" value="InterPro"/>
</dbReference>
<organism evidence="3">
    <name type="scientific">Stephanosphaera pluvialis</name>
    <dbReference type="NCBI Taxonomy" id="51712"/>
    <lineage>
        <taxon>Eukaryota</taxon>
        <taxon>Viridiplantae</taxon>
        <taxon>Chlorophyta</taxon>
        <taxon>core chlorophytes</taxon>
        <taxon>Chlorophyceae</taxon>
        <taxon>CS clade</taxon>
        <taxon>Chlamydomonadales</taxon>
        <taxon>Haematococcaceae</taxon>
        <taxon>Stephanosphaera</taxon>
    </lineage>
</organism>
<feature type="region of interest" description="Disordered" evidence="1">
    <location>
        <begin position="1079"/>
        <end position="1146"/>
    </location>
</feature>
<keyword evidence="3" id="KW-0150">Chloroplast</keyword>
<keyword evidence="3" id="KW-0131">Cell cycle</keyword>
<feature type="region of interest" description="Disordered" evidence="1">
    <location>
        <begin position="1369"/>
        <end position="1449"/>
    </location>
</feature>
<dbReference type="PANTHER" id="PTHR23077:SF117">
    <property type="entry name" value="AAA+ ATPASE DOMAIN-CONTAINING PROTEIN"/>
    <property type="match status" value="1"/>
</dbReference>
<evidence type="ECO:0000256" key="1">
    <source>
        <dbReference type="SAM" id="MobiDB-lite"/>
    </source>
</evidence>
<dbReference type="GO" id="GO:0016887">
    <property type="term" value="F:ATP hydrolysis activity"/>
    <property type="evidence" value="ECO:0007669"/>
    <property type="project" value="InterPro"/>
</dbReference>
<dbReference type="GO" id="GO:0051301">
    <property type="term" value="P:cell division"/>
    <property type="evidence" value="ECO:0007669"/>
    <property type="project" value="UniProtKB-KW"/>
</dbReference>
<sequence length="1449" mass="156587">MGSEAARPSSPSPPAKAGGVKRPSKGRPSSPWETRSVGGGSQQVFLPKGLDGRPRPSRGGLGNNVYFYRKYEEGKNFAVQQFLSYQGKDTELFIDLHPPKSFTRIGFSLNQESVQQPIGSLVCQIFAGIMSKQISKNLLVVGSASNVRNQNPVNISEDSQSSYLPKTGHQEAQGTGVEVLIQAIAGETELKIITDNAYRYAMVYRGVAVGIKLLRDVFDSLALHTPCLFLIEDIHAIGEKRPLLISDDENTKSAVPLHGSQREEIHEKNLILYQLSKHIMTHYRKPYKGDFSMLIPTNLFSFYLFKPGLCPASCFEFRAPSMASLPPCPLVFANGKNFSRGSMAAPSLARGSKGSQRDPALLRRAADRNFCPPEGLDGRWAAKLPGNRAPGHRRGGHRAPASLIQFPGRPFLGGEGKDGTIQRRQTPPSKRPDGPRTLSRRVTRYLKESQGQEGVRKVVHEIPWGLYGGAPPPSHFFPIRLTAPALALNLAANQRKGLLCSKQALGSCCAVPPHPEREDSPGPGGAWKTGANSTASKQPKDSDRVMLGYAPFSTPLAKRPAKGIPVLRYQRKPLGDKSRRKERNRVRNSLLQNYTKASYSIRVKIALLADMAISTLSVKLDMITDLLVIIDSVKGNKGFVVFATTHLPQIIDPALRRPGRLDETITISTFPNLLSRWHILKSSFCLFFAGKEQNGLTKGITVDLTKFCFSPTQTFFYPPAPSMAGQRSCPAIESLRGTEISGGGPSEKGRVALRPLQGGLWFLPTSKTDHRTPGYRGGGGSMATPSKGRPSCSWGGGVSSQKFDGPRWPAPAIEGLLRSFGGRARPPTAPNSKQVAAGLLCSKQACLSGPQIRISCARDFGRSGKKGCGPSPRYSNRYLTFASSTSLVSPLSMPPRAQVLGQVQKLEHGFSFFTLREPFIPGIHSPQLRFCLRTGRGLFGPPACPKAEAESPGAPSFLSEGRGSMAALGHRGGRNSTSCAKEITHSAPSMASLPPCPLGFANGKNFSRSSFPGARWPPPAIEGGYTPLKIWSISLWEAEQVHPPQRDCPDFQGLDGRPRPSRGGLPLLKNWIIYMGRVRTSTDSPKRDSGSMAAPGHRGGGGSMATPSKGSQRDPALLRRAADRNFCPPEGLDGRPRPSRGVSNFGGVSAKGRWAAKLPGHRAPGHRRGGHRAPASLIQFPGRPFPGGEGRGLPFGQATPLPPAEKGNPEREDSPGLGGAWGIGANSTASKQLNLKQGKGRWTRDNMRTRWAAEKEQKQSQNNKYRKIPKMLSLSYLQAGLLLIEKLFSSPNSSSLKYPVFTGPAKNLRSVGRDQLGVPKEIANYPKFLDMPSLGFFDSPAFAGLRPDKGPCFDFGAPSMASLPPLDGVATRPGPSPKGRRPKLLTPLDGVATRPGPSPKGRRPKLLAPFGGQEFRRGIGQRPMGSEAARPSSPSGGQKFRRGIGQRPM</sequence>
<dbReference type="Pfam" id="PF00004">
    <property type="entry name" value="AAA"/>
    <property type="match status" value="1"/>
</dbReference>
<feature type="region of interest" description="Disordered" evidence="1">
    <location>
        <begin position="512"/>
        <end position="541"/>
    </location>
</feature>
<gene>
    <name evidence="3" type="primary">ftsHc</name>
</gene>
<dbReference type="InterPro" id="IPR027417">
    <property type="entry name" value="P-loop_NTPase"/>
</dbReference>
<evidence type="ECO:0000313" key="3">
    <source>
        <dbReference type="EMBL" id="ALO21620.1"/>
    </source>
</evidence>
<feature type="domain" description="ATPase AAA-type core" evidence="2">
    <location>
        <begin position="620"/>
        <end position="668"/>
    </location>
</feature>